<protein>
    <submittedName>
        <fullName evidence="4">Copper amine oxidase</fullName>
    </submittedName>
</protein>
<dbReference type="InterPro" id="IPR012854">
    <property type="entry name" value="Cu_amine_oxidase-like_N"/>
</dbReference>
<gene>
    <name evidence="4" type="ORF">ET33_04150</name>
</gene>
<dbReference type="InterPro" id="IPR018711">
    <property type="entry name" value="NAGPA"/>
</dbReference>
<feature type="domain" description="Phosphodiester glycosidase" evidence="3">
    <location>
        <begin position="222"/>
        <end position="406"/>
    </location>
</feature>
<evidence type="ECO:0000259" key="2">
    <source>
        <dbReference type="Pfam" id="PF07833"/>
    </source>
</evidence>
<dbReference type="AlphaFoldDB" id="A0A081P3I4"/>
<dbReference type="RefSeq" id="WP_036682885.1">
    <property type="nucleotide sequence ID" value="NZ_JNVM01000011.1"/>
</dbReference>
<evidence type="ECO:0000313" key="5">
    <source>
        <dbReference type="Proteomes" id="UP000028123"/>
    </source>
</evidence>
<feature type="domain" description="Copper amine oxidase-like N-terminal" evidence="2">
    <location>
        <begin position="765"/>
        <end position="871"/>
    </location>
</feature>
<evidence type="ECO:0000313" key="4">
    <source>
        <dbReference type="EMBL" id="KEQ25257.1"/>
    </source>
</evidence>
<evidence type="ECO:0000259" key="3">
    <source>
        <dbReference type="Pfam" id="PF09992"/>
    </source>
</evidence>
<dbReference type="InterPro" id="IPR036582">
    <property type="entry name" value="Mao_N_sf"/>
</dbReference>
<sequence>MIVQKKWRKLSGAVLAVSLLLSTWSVPYRAEAADSAPTVVSQEILTTGAVLKKYVWQFTRSKKDVKVNANVVEVDLTNPYVKLDVMTGTENQFTRKQSVLGMAKETKAVAGVNGDFYNTQAEGVPMGPEIANGQLMATPPYLPGFYSFALDKDNKPIVDLFTFKGSIIAKDGQSYALGGINKTYYWFEPGGEHSHIDGLFMYTNTWGQVDRSNDGVTVPTEILVQNGIVKEIADNGVINMIAPKDGYILRASGKAADFIRTHVKVGDPLKADYQILPQDPNKKYDASTFKMMIGGHTILVDEGKPSEFSRPVDDLCCTRSRTALGYSKDQKTAYIITADYSGDSKGLSMNELQQFMIQVGVWKGLNLDGGGSTQMVARPLGEMTPVLVNKTETGIQRKVVNGVGVFSTAPQGEVKELFIQAPSVLFVGEQAPLRFKAYDVFYNPVVDTDKITAQWSVAGNKGTFKDNVFTPNQPGISKVTAVSGQGTSTADVEVVGRNQLTSMKITSDNLALSEGETYKLPVVATTKSGKTREIPPELIQWEVLGIQGEVTNGMLKVTSLAGSTGGAQLIARYDGFSTTTTIPVGIDKVWYDLDKEAVMTMPDAKPQEVTSSVYIVPDTNGNKYLELNYDFTQGKGTKWAYATMDTRILIEGEPQYMKMRVNGDESLNWLRAELLDNAGKIHYVDFARNINWKGWKQLTADLTDLKLSYPIRVKSVYVVNEEIGQDERAAKGKIGIDDITFTYRGAVQQPSNNSVQLTVNKKAVTVNGKAMTLEQAPVITEGNTLIPIRFVTDALGGKVNWDPNERKVTILRGGKMIDLWIDNKDMIVNGQRITAEVPPVIMKDLTMVPLRILSENLGWKVTWDGKTQQITLQ</sequence>
<dbReference type="Pfam" id="PF07833">
    <property type="entry name" value="Cu_amine_oxidN1"/>
    <property type="match status" value="1"/>
</dbReference>
<accession>A0A081P3I4</accession>
<proteinExistence type="predicted"/>
<keyword evidence="1" id="KW-0732">Signal</keyword>
<organism evidence="4 5">
    <name type="scientific">Paenibacillus tyrfis</name>
    <dbReference type="NCBI Taxonomy" id="1501230"/>
    <lineage>
        <taxon>Bacteria</taxon>
        <taxon>Bacillati</taxon>
        <taxon>Bacillota</taxon>
        <taxon>Bacilli</taxon>
        <taxon>Bacillales</taxon>
        <taxon>Paenibacillaceae</taxon>
        <taxon>Paenibacillus</taxon>
    </lineage>
</organism>
<comment type="caution">
    <text evidence="4">The sequence shown here is derived from an EMBL/GenBank/DDBJ whole genome shotgun (WGS) entry which is preliminary data.</text>
</comment>
<reference evidence="4 5" key="1">
    <citation type="submission" date="2014-06" db="EMBL/GenBank/DDBJ databases">
        <title>Draft genome sequence of Paenibacillus sp. MSt1.</title>
        <authorList>
            <person name="Aw Y.K."/>
            <person name="Ong K.S."/>
            <person name="Gan H.M."/>
            <person name="Lee S.M."/>
        </authorList>
    </citation>
    <scope>NUCLEOTIDE SEQUENCE [LARGE SCALE GENOMIC DNA]</scope>
    <source>
        <strain evidence="4 5">MSt1</strain>
    </source>
</reference>
<dbReference type="Proteomes" id="UP000028123">
    <property type="component" value="Unassembled WGS sequence"/>
</dbReference>
<feature type="chain" id="PRO_5001761340" evidence="1">
    <location>
        <begin position="33"/>
        <end position="873"/>
    </location>
</feature>
<dbReference type="Gene3D" id="3.30.457.10">
    <property type="entry name" value="Copper amine oxidase-like, N-terminal domain"/>
    <property type="match status" value="1"/>
</dbReference>
<dbReference type="PANTHER" id="PTHR40446">
    <property type="entry name" value="N-ACETYLGLUCOSAMINE-1-PHOSPHODIESTER ALPHA-N-ACETYLGLUCOSAMINIDASE"/>
    <property type="match status" value="1"/>
</dbReference>
<dbReference type="EMBL" id="JNVM01000011">
    <property type="protein sequence ID" value="KEQ25257.1"/>
    <property type="molecule type" value="Genomic_DNA"/>
</dbReference>
<dbReference type="Pfam" id="PF09992">
    <property type="entry name" value="NAGPA"/>
    <property type="match status" value="1"/>
</dbReference>
<feature type="signal peptide" evidence="1">
    <location>
        <begin position="1"/>
        <end position="32"/>
    </location>
</feature>
<dbReference type="PANTHER" id="PTHR40446:SF2">
    <property type="entry name" value="N-ACETYLGLUCOSAMINE-1-PHOSPHODIESTER ALPHA-N-ACETYLGLUCOSAMINIDASE"/>
    <property type="match status" value="1"/>
</dbReference>
<name>A0A081P3I4_9BACL</name>
<keyword evidence="5" id="KW-1185">Reference proteome</keyword>
<dbReference type="eggNOG" id="COG4632">
    <property type="taxonomic scope" value="Bacteria"/>
</dbReference>
<evidence type="ECO:0000256" key="1">
    <source>
        <dbReference type="SAM" id="SignalP"/>
    </source>
</evidence>
<dbReference type="OrthoDB" id="9809781at2"/>
<dbReference type="SUPFAM" id="SSF55383">
    <property type="entry name" value="Copper amine oxidase, domain N"/>
    <property type="match status" value="1"/>
</dbReference>